<feature type="domain" description="F-box associated beta-propeller type 3" evidence="1">
    <location>
        <begin position="116"/>
        <end position="291"/>
    </location>
</feature>
<evidence type="ECO:0000313" key="2">
    <source>
        <dbReference type="EMBL" id="RCV19202.1"/>
    </source>
</evidence>
<dbReference type="AlphaFoldDB" id="A0A368QMU1"/>
<proteinExistence type="predicted"/>
<dbReference type="NCBIfam" id="TIGR01640">
    <property type="entry name" value="F_box_assoc_1"/>
    <property type="match status" value="1"/>
</dbReference>
<dbReference type="InterPro" id="IPR017451">
    <property type="entry name" value="F-box-assoc_interact_dom"/>
</dbReference>
<gene>
    <name evidence="2" type="ORF">SETIT_3G365200v2</name>
</gene>
<protein>
    <recommendedName>
        <fullName evidence="1">F-box associated beta-propeller type 3 domain-containing protein</fullName>
    </recommendedName>
</protein>
<evidence type="ECO:0000259" key="1">
    <source>
        <dbReference type="Pfam" id="PF08268"/>
    </source>
</evidence>
<dbReference type="OrthoDB" id="1894463at2759"/>
<name>A0A368QMU1_SETIT</name>
<dbReference type="Pfam" id="PF08268">
    <property type="entry name" value="FBA_3"/>
    <property type="match status" value="1"/>
</dbReference>
<dbReference type="PANTHER" id="PTHR31672">
    <property type="entry name" value="BNACNNG10540D PROTEIN"/>
    <property type="match status" value="1"/>
</dbReference>
<reference evidence="2" key="2">
    <citation type="submission" date="2015-07" db="EMBL/GenBank/DDBJ databases">
        <authorList>
            <person name="Noorani M."/>
        </authorList>
    </citation>
    <scope>NUCLEOTIDE SEQUENCE</scope>
    <source>
        <strain evidence="2">Yugu1</strain>
    </source>
</reference>
<dbReference type="InterPro" id="IPR050796">
    <property type="entry name" value="SCF_F-box_component"/>
</dbReference>
<dbReference type="PANTHER" id="PTHR31672:SF13">
    <property type="entry name" value="F-BOX PROTEIN CPR30-LIKE"/>
    <property type="match status" value="1"/>
</dbReference>
<dbReference type="InterPro" id="IPR013187">
    <property type="entry name" value="F-box-assoc_dom_typ3"/>
</dbReference>
<reference evidence="2" key="1">
    <citation type="journal article" date="2012" name="Nat. Biotechnol.">
        <title>Reference genome sequence of the model plant Setaria.</title>
        <authorList>
            <person name="Bennetzen J.L."/>
            <person name="Schmutz J."/>
            <person name="Wang H."/>
            <person name="Percifield R."/>
            <person name="Hawkins J."/>
            <person name="Pontaroli A.C."/>
            <person name="Estep M."/>
            <person name="Feng L."/>
            <person name="Vaughn J.N."/>
            <person name="Grimwood J."/>
            <person name="Jenkins J."/>
            <person name="Barry K."/>
            <person name="Lindquist E."/>
            <person name="Hellsten U."/>
            <person name="Deshpande S."/>
            <person name="Wang X."/>
            <person name="Wu X."/>
            <person name="Mitros T."/>
            <person name="Triplett J."/>
            <person name="Yang X."/>
            <person name="Ye C.Y."/>
            <person name="Mauro-Herrera M."/>
            <person name="Wang L."/>
            <person name="Li P."/>
            <person name="Sharma M."/>
            <person name="Sharma R."/>
            <person name="Ronald P.C."/>
            <person name="Panaud O."/>
            <person name="Kellogg E.A."/>
            <person name="Brutnell T.P."/>
            <person name="Doust A.N."/>
            <person name="Tuskan G.A."/>
            <person name="Rokhsar D."/>
            <person name="Devos K.M."/>
        </authorList>
    </citation>
    <scope>NUCLEOTIDE SEQUENCE [LARGE SCALE GENOMIC DNA]</scope>
    <source>
        <strain evidence="2">Yugu1</strain>
    </source>
</reference>
<accession>A0A368QMU1</accession>
<dbReference type="EMBL" id="CM003530">
    <property type="protein sequence ID" value="RCV19202.1"/>
    <property type="molecule type" value="Genomic_DNA"/>
</dbReference>
<organism evidence="2">
    <name type="scientific">Setaria italica</name>
    <name type="common">Foxtail millet</name>
    <name type="synonym">Panicum italicum</name>
    <dbReference type="NCBI Taxonomy" id="4555"/>
    <lineage>
        <taxon>Eukaryota</taxon>
        <taxon>Viridiplantae</taxon>
        <taxon>Streptophyta</taxon>
        <taxon>Embryophyta</taxon>
        <taxon>Tracheophyta</taxon>
        <taxon>Spermatophyta</taxon>
        <taxon>Magnoliopsida</taxon>
        <taxon>Liliopsida</taxon>
        <taxon>Poales</taxon>
        <taxon>Poaceae</taxon>
        <taxon>PACMAD clade</taxon>
        <taxon>Panicoideae</taxon>
        <taxon>Panicodae</taxon>
        <taxon>Paniceae</taxon>
        <taxon>Cenchrinae</taxon>
        <taxon>Setaria</taxon>
    </lineage>
</organism>
<sequence length="368" mass="41203">MLGSDEKRRRTLAAAIPDDLLISEVWCVCRSWRDGIAGAAFVHRHLELSRSSPPSVLAIPREVDPHDAYATTSGEISFHRLLLPPPEQALGTIGTELIFEKAWPEGITRLIIPTHRDGLVAIATATNHRVFVCNPATREFVALPLGSHNELLHLARCWSCRYFYRNFGEVSFDEATGEWSQDCTVGHEVFTLGAGDSWEATECPPHAAGVQRPVCTRQAFYWHAVEEPLLIWFGLRDRTFAVVPRPPAGWSPHDDMADLDGRLCNAHAGAEAAAFHVWLADDRPELQWSLQFRIELLYPPDDPDIIHYMRPVISVGSKMLLAVVGKCSYLFWGTMTNEAQQEAVDLHHEVQYERPDGSKCMSQSQDGS</sequence>